<gene>
    <name evidence="2" type="ORF">C0Z16_25075</name>
    <name evidence="1" type="ORF">LMG27174_07143</name>
</gene>
<organism evidence="1 4">
    <name type="scientific">Paraburkholderia rhynchosiae</name>
    <dbReference type="NCBI Taxonomy" id="487049"/>
    <lineage>
        <taxon>Bacteria</taxon>
        <taxon>Pseudomonadati</taxon>
        <taxon>Pseudomonadota</taxon>
        <taxon>Betaproteobacteria</taxon>
        <taxon>Burkholderiales</taxon>
        <taxon>Burkholderiaceae</taxon>
        <taxon>Paraburkholderia</taxon>
    </lineage>
</organism>
<proteinExistence type="predicted"/>
<dbReference type="RefSeq" id="WP_102634766.1">
    <property type="nucleotide sequence ID" value="NZ_CADIJZ010000069.1"/>
</dbReference>
<reference evidence="1 4" key="2">
    <citation type="submission" date="2020-04" db="EMBL/GenBank/DDBJ databases">
        <authorList>
            <person name="De Canck E."/>
        </authorList>
    </citation>
    <scope>NUCLEOTIDE SEQUENCE [LARGE SCALE GENOMIC DNA]</scope>
    <source>
        <strain evidence="1 4">LMG 27174</strain>
    </source>
</reference>
<evidence type="ECO:0000313" key="2">
    <source>
        <dbReference type="EMBL" id="PMS27301.1"/>
    </source>
</evidence>
<protein>
    <submittedName>
        <fullName evidence="1">Uncharacterized protein</fullName>
    </submittedName>
</protein>
<dbReference type="EMBL" id="CADIJZ010000069">
    <property type="protein sequence ID" value="CAB3744261.1"/>
    <property type="molecule type" value="Genomic_DNA"/>
</dbReference>
<dbReference type="Proteomes" id="UP000494205">
    <property type="component" value="Unassembled WGS sequence"/>
</dbReference>
<keyword evidence="3" id="KW-1185">Reference proteome</keyword>
<evidence type="ECO:0000313" key="4">
    <source>
        <dbReference type="Proteomes" id="UP000494205"/>
    </source>
</evidence>
<name>A0A2N7WD42_9BURK</name>
<accession>A0A2N7WD42</accession>
<dbReference type="EMBL" id="PNXY01000021">
    <property type="protein sequence ID" value="PMS27301.1"/>
    <property type="molecule type" value="Genomic_DNA"/>
</dbReference>
<dbReference type="Proteomes" id="UP000235659">
    <property type="component" value="Unassembled WGS sequence"/>
</dbReference>
<dbReference type="AlphaFoldDB" id="A0A2N7WD42"/>
<evidence type="ECO:0000313" key="3">
    <source>
        <dbReference type="Proteomes" id="UP000235659"/>
    </source>
</evidence>
<sequence>MAENFSKLLDELDAMPHPITGEYSPLRGRRVDKTSPAGKAVRVRPATLGKSRIVDWNTALLKAQADGSLKTVAVKLGKKKVVKPAKTAPVDRPEPREHTALRVARLIGEMKQHAQGRDLNGPVTPDQLAACQALARAGEMTPDEVADVEKALSDQRALPLYLIKKLGSGNT</sequence>
<evidence type="ECO:0000313" key="1">
    <source>
        <dbReference type="EMBL" id="CAB3744261.1"/>
    </source>
</evidence>
<reference evidence="2 3" key="1">
    <citation type="submission" date="2018-01" db="EMBL/GenBank/DDBJ databases">
        <title>Whole genome analyses suggest that Burkholderia sensu lato contains two further novel genera in the rhizoxinica-symbiotica group Mycetohabitans gen. nov., and Trinickia gen. nov.: implications for the evolution of diazotrophy and nodulation in the Burkholderiaceae.</title>
        <authorList>
            <person name="Estrada-de los Santos P."/>
            <person name="Palmer M."/>
            <person name="Chavez-Ramirez B."/>
            <person name="Beukes C."/>
            <person name="Steenkamp E.T."/>
            <person name="Hirsch A.M."/>
            <person name="Manyaka P."/>
            <person name="Maluk M."/>
            <person name="Lafos M."/>
            <person name="Crook M."/>
            <person name="Gross E."/>
            <person name="Simon M.F."/>
            <person name="Bueno dos Reis Junior F."/>
            <person name="Poole P.S."/>
            <person name="Venter S.N."/>
            <person name="James E.K."/>
        </authorList>
    </citation>
    <scope>NUCLEOTIDE SEQUENCE [LARGE SCALE GENOMIC DNA]</scope>
    <source>
        <strain evidence="2 3">WSM 3937</strain>
    </source>
</reference>